<keyword evidence="12" id="KW-1185">Reference proteome</keyword>
<feature type="domain" description="Tripartite ATP-independent periplasmic transporters DctQ component" evidence="10">
    <location>
        <begin position="42"/>
        <end position="166"/>
    </location>
</feature>
<keyword evidence="3" id="KW-1003">Cell membrane</keyword>
<dbReference type="InterPro" id="IPR007387">
    <property type="entry name" value="TRAP_DctQ"/>
</dbReference>
<evidence type="ECO:0000259" key="10">
    <source>
        <dbReference type="Pfam" id="PF04290"/>
    </source>
</evidence>
<reference evidence="12" key="1">
    <citation type="journal article" date="2019" name="Int. J. Syst. Evol. Microbiol.">
        <title>The Global Catalogue of Microorganisms (GCM) 10K type strain sequencing project: providing services to taxonomists for standard genome sequencing and annotation.</title>
        <authorList>
            <consortium name="The Broad Institute Genomics Platform"/>
            <consortium name="The Broad Institute Genome Sequencing Center for Infectious Disease"/>
            <person name="Wu L."/>
            <person name="Ma J."/>
        </authorList>
    </citation>
    <scope>NUCLEOTIDE SEQUENCE [LARGE SCALE GENOMIC DNA]</scope>
    <source>
        <strain evidence="12">CGMCC 1.12664</strain>
    </source>
</reference>
<comment type="similarity">
    <text evidence="8 9">Belongs to the TRAP transporter small permease family.</text>
</comment>
<keyword evidence="4 9" id="KW-0997">Cell inner membrane</keyword>
<keyword evidence="2 9" id="KW-0813">Transport</keyword>
<evidence type="ECO:0000313" key="12">
    <source>
        <dbReference type="Proteomes" id="UP000612855"/>
    </source>
</evidence>
<evidence type="ECO:0000256" key="4">
    <source>
        <dbReference type="ARBA" id="ARBA00022519"/>
    </source>
</evidence>
<proteinExistence type="inferred from homology"/>
<feature type="transmembrane region" description="Helical" evidence="9">
    <location>
        <begin position="28"/>
        <end position="50"/>
    </location>
</feature>
<sequence>MTQLSVTPGAGRRVTAATGRLLGHLDRLVALLAGAVLIGVTVLLTVNAAARSLGVVLFSGGPTLAGLLVLWLTFVGAYIPARRGGHITVDMIGDRLPAPAFRALRVAVALVAAGLCAVSARIGWEFAAFRFASGQIDQMLFIPTGWFYAPLPAGFALCALAWLHAAAAAIWGDG</sequence>
<gene>
    <name evidence="11" type="ORF">GCM10011360_01250</name>
</gene>
<dbReference type="InterPro" id="IPR055348">
    <property type="entry name" value="DctQ"/>
</dbReference>
<evidence type="ECO:0000313" key="11">
    <source>
        <dbReference type="EMBL" id="GGE16247.1"/>
    </source>
</evidence>
<evidence type="ECO:0000256" key="3">
    <source>
        <dbReference type="ARBA" id="ARBA00022475"/>
    </source>
</evidence>
<feature type="transmembrane region" description="Helical" evidence="9">
    <location>
        <begin position="56"/>
        <end position="81"/>
    </location>
</feature>
<dbReference type="EMBL" id="BMFJ01000001">
    <property type="protein sequence ID" value="GGE16247.1"/>
    <property type="molecule type" value="Genomic_DNA"/>
</dbReference>
<dbReference type="Pfam" id="PF04290">
    <property type="entry name" value="DctQ"/>
    <property type="match status" value="1"/>
</dbReference>
<accession>A0A917E9H3</accession>
<protein>
    <recommendedName>
        <fullName evidence="9">TRAP transporter small permease protein</fullName>
    </recommendedName>
</protein>
<organism evidence="11 12">
    <name type="scientific">Primorskyibacter flagellatus</name>
    <dbReference type="NCBI Taxonomy" id="1387277"/>
    <lineage>
        <taxon>Bacteria</taxon>
        <taxon>Pseudomonadati</taxon>
        <taxon>Pseudomonadota</taxon>
        <taxon>Alphaproteobacteria</taxon>
        <taxon>Rhodobacterales</taxon>
        <taxon>Roseobacteraceae</taxon>
        <taxon>Primorskyibacter</taxon>
    </lineage>
</organism>
<dbReference type="GO" id="GO:0015740">
    <property type="term" value="P:C4-dicarboxylate transport"/>
    <property type="evidence" value="ECO:0007669"/>
    <property type="project" value="TreeGrafter"/>
</dbReference>
<dbReference type="PANTHER" id="PTHR35011">
    <property type="entry name" value="2,3-DIKETO-L-GULONATE TRAP TRANSPORTER SMALL PERMEASE PROTEIN YIAM"/>
    <property type="match status" value="1"/>
</dbReference>
<evidence type="ECO:0000256" key="9">
    <source>
        <dbReference type="RuleBase" id="RU369079"/>
    </source>
</evidence>
<evidence type="ECO:0000256" key="6">
    <source>
        <dbReference type="ARBA" id="ARBA00022989"/>
    </source>
</evidence>
<dbReference type="PANTHER" id="PTHR35011:SF10">
    <property type="entry name" value="TRAP TRANSPORTER SMALL PERMEASE PROTEIN"/>
    <property type="match status" value="1"/>
</dbReference>
<feature type="transmembrane region" description="Helical" evidence="9">
    <location>
        <begin position="147"/>
        <end position="171"/>
    </location>
</feature>
<evidence type="ECO:0000256" key="7">
    <source>
        <dbReference type="ARBA" id="ARBA00023136"/>
    </source>
</evidence>
<comment type="function">
    <text evidence="9">Part of the tripartite ATP-independent periplasmic (TRAP) transport system.</text>
</comment>
<comment type="subunit">
    <text evidence="9">The complex comprises the extracytoplasmic solute receptor protein and the two transmembrane proteins.</text>
</comment>
<keyword evidence="7 9" id="KW-0472">Membrane</keyword>
<dbReference type="AlphaFoldDB" id="A0A917E9H3"/>
<feature type="transmembrane region" description="Helical" evidence="9">
    <location>
        <begin position="102"/>
        <end position="124"/>
    </location>
</feature>
<comment type="subcellular location">
    <subcellularLocation>
        <location evidence="1 9">Cell inner membrane</location>
        <topology evidence="1 9">Multi-pass membrane protein</topology>
    </subcellularLocation>
</comment>
<keyword evidence="6 9" id="KW-1133">Transmembrane helix</keyword>
<dbReference type="GO" id="GO:0022857">
    <property type="term" value="F:transmembrane transporter activity"/>
    <property type="evidence" value="ECO:0007669"/>
    <property type="project" value="UniProtKB-UniRule"/>
</dbReference>
<evidence type="ECO:0000256" key="1">
    <source>
        <dbReference type="ARBA" id="ARBA00004429"/>
    </source>
</evidence>
<evidence type="ECO:0000256" key="5">
    <source>
        <dbReference type="ARBA" id="ARBA00022692"/>
    </source>
</evidence>
<dbReference type="RefSeq" id="WP_188475703.1">
    <property type="nucleotide sequence ID" value="NZ_BMFJ01000001.1"/>
</dbReference>
<evidence type="ECO:0000256" key="8">
    <source>
        <dbReference type="ARBA" id="ARBA00038436"/>
    </source>
</evidence>
<name>A0A917E9H3_9RHOB</name>
<evidence type="ECO:0000256" key="2">
    <source>
        <dbReference type="ARBA" id="ARBA00022448"/>
    </source>
</evidence>
<dbReference type="GO" id="GO:0005886">
    <property type="term" value="C:plasma membrane"/>
    <property type="evidence" value="ECO:0007669"/>
    <property type="project" value="UniProtKB-SubCell"/>
</dbReference>
<comment type="caution">
    <text evidence="11">The sequence shown here is derived from an EMBL/GenBank/DDBJ whole genome shotgun (WGS) entry which is preliminary data.</text>
</comment>
<dbReference type="Proteomes" id="UP000612855">
    <property type="component" value="Unassembled WGS sequence"/>
</dbReference>
<keyword evidence="5 9" id="KW-0812">Transmembrane</keyword>